<keyword evidence="4" id="KW-0812">Transmembrane</keyword>
<evidence type="ECO:0000256" key="4">
    <source>
        <dbReference type="SAM" id="Phobius"/>
    </source>
</evidence>
<evidence type="ECO:0000256" key="3">
    <source>
        <dbReference type="ARBA" id="ARBA00023125"/>
    </source>
</evidence>
<dbReference type="GO" id="GO:0140664">
    <property type="term" value="F:ATP-dependent DNA damage sensor activity"/>
    <property type="evidence" value="ECO:0007669"/>
    <property type="project" value="InterPro"/>
</dbReference>
<proteinExistence type="predicted"/>
<feature type="transmembrane region" description="Helical" evidence="4">
    <location>
        <begin position="213"/>
        <end position="231"/>
    </location>
</feature>
<dbReference type="OrthoDB" id="9802448at2"/>
<sequence length="598" mass="68958">MIENFTKRIEEEKIKLEKYNKTFNLISKLRLVTLLAAIILSIYIARISFNPTYVLFNTFLYLIFIIEVILHRNTEEKLTNSKELININNRYISRITGGWENFEDIGEEFIDKEHSYSSDLDIFGKRSLFQLINIANTFHGRKILKKDLTENKFSKEDLLLRQESIKELKENLDFCLKVELSTIRNKKNLKNPLKLIAFAEDNSTIVGSKYIKTFLYILPMFSVVLIAFTLIFKIAFLYNILKLLILLQGMFVLLKLKYINETLYLAHEFKSNLDTYMKILNVLEKESFKSRRLINIKSELFSNDDSALKAVKELKKITDKINLRYNALLAIILDAVLLWDYQCIFSLENWKSQYGSKLKLWINAIGEVESLISFSTLNHIDETLIFPTIDNSNLKVTAKNLGHPLLAKSSRITNDLDMDDKIFVITGSNMSGKTTFLRTIGINLVLAYAGAAVFASEMTCSQMDIFTSMRITDDLQSGISTFYAELIRIKNIIIRGKENNDMIFLIDEIFRGTNSNDRIIGAKNVLSNLNSLGIIGAITTHDLELTALNKYHRIKNYNFSEYYEENKICFDYKLKEGSATTTNAKYLMNLVGIPILEL</sequence>
<dbReference type="InterPro" id="IPR045076">
    <property type="entry name" value="MutS"/>
</dbReference>
<dbReference type="Proteomes" id="UP000002730">
    <property type="component" value="Chromosome"/>
</dbReference>
<dbReference type="GO" id="GO:0005524">
    <property type="term" value="F:ATP binding"/>
    <property type="evidence" value="ECO:0007669"/>
    <property type="project" value="UniProtKB-KW"/>
</dbReference>
<dbReference type="SUPFAM" id="SSF48334">
    <property type="entry name" value="DNA repair protein MutS, domain III"/>
    <property type="match status" value="1"/>
</dbReference>
<gene>
    <name evidence="7" type="ordered locus">Clocel_1345</name>
</gene>
<organism evidence="7 8">
    <name type="scientific">Clostridium cellulovorans (strain ATCC 35296 / DSM 3052 / OCM 3 / 743B)</name>
    <dbReference type="NCBI Taxonomy" id="573061"/>
    <lineage>
        <taxon>Bacteria</taxon>
        <taxon>Bacillati</taxon>
        <taxon>Bacillota</taxon>
        <taxon>Clostridia</taxon>
        <taxon>Eubacteriales</taxon>
        <taxon>Clostridiaceae</taxon>
        <taxon>Clostridium</taxon>
    </lineage>
</organism>
<dbReference type="GO" id="GO:0006298">
    <property type="term" value="P:mismatch repair"/>
    <property type="evidence" value="ECO:0007669"/>
    <property type="project" value="InterPro"/>
</dbReference>
<dbReference type="InterPro" id="IPR007696">
    <property type="entry name" value="DNA_mismatch_repair_MutS_core"/>
</dbReference>
<keyword evidence="1" id="KW-0547">Nucleotide-binding</keyword>
<dbReference type="STRING" id="573061.Clocel_1345"/>
<name>D9SVH4_CLOC7</name>
<keyword evidence="3" id="KW-0238">DNA-binding</keyword>
<feature type="domain" description="DNA mismatch repair proteins mutS family" evidence="6">
    <location>
        <begin position="420"/>
        <end position="597"/>
    </location>
</feature>
<dbReference type="GO" id="GO:0005829">
    <property type="term" value="C:cytosol"/>
    <property type="evidence" value="ECO:0007669"/>
    <property type="project" value="TreeGrafter"/>
</dbReference>
<accession>D9SVH4</accession>
<dbReference type="HOGENOM" id="CLU_030717_0_0_9"/>
<evidence type="ECO:0000256" key="2">
    <source>
        <dbReference type="ARBA" id="ARBA00022840"/>
    </source>
</evidence>
<dbReference type="eggNOG" id="COG0249">
    <property type="taxonomic scope" value="Bacteria"/>
</dbReference>
<feature type="domain" description="DNA mismatch repair protein MutS core" evidence="5">
    <location>
        <begin position="123"/>
        <end position="409"/>
    </location>
</feature>
<dbReference type="Gene3D" id="3.40.50.300">
    <property type="entry name" value="P-loop containing nucleotide triphosphate hydrolases"/>
    <property type="match status" value="1"/>
</dbReference>
<dbReference type="SUPFAM" id="SSF52540">
    <property type="entry name" value="P-loop containing nucleoside triphosphate hydrolases"/>
    <property type="match status" value="1"/>
</dbReference>
<dbReference type="AlphaFoldDB" id="D9SVH4"/>
<evidence type="ECO:0000259" key="6">
    <source>
        <dbReference type="SMART" id="SM00534"/>
    </source>
</evidence>
<dbReference type="Gene3D" id="1.10.1420.10">
    <property type="match status" value="1"/>
</dbReference>
<evidence type="ECO:0000256" key="1">
    <source>
        <dbReference type="ARBA" id="ARBA00022741"/>
    </source>
</evidence>
<keyword evidence="2" id="KW-0067">ATP-binding</keyword>
<dbReference type="EMBL" id="CP002160">
    <property type="protein sequence ID" value="ADL51098.1"/>
    <property type="molecule type" value="Genomic_DNA"/>
</dbReference>
<dbReference type="SMART" id="SM00533">
    <property type="entry name" value="MUTSd"/>
    <property type="match status" value="1"/>
</dbReference>
<dbReference type="GO" id="GO:0030983">
    <property type="term" value="F:mismatched DNA binding"/>
    <property type="evidence" value="ECO:0007669"/>
    <property type="project" value="InterPro"/>
</dbReference>
<dbReference type="RefSeq" id="WP_010076038.1">
    <property type="nucleotide sequence ID" value="NC_014393.1"/>
</dbReference>
<dbReference type="InterPro" id="IPR027417">
    <property type="entry name" value="P-loop_NTPase"/>
</dbReference>
<dbReference type="Pfam" id="PF00488">
    <property type="entry name" value="MutS_V"/>
    <property type="match status" value="1"/>
</dbReference>
<feature type="transmembrane region" description="Helical" evidence="4">
    <location>
        <begin position="29"/>
        <end position="47"/>
    </location>
</feature>
<dbReference type="InterPro" id="IPR000432">
    <property type="entry name" value="DNA_mismatch_repair_MutS_C"/>
</dbReference>
<dbReference type="SMART" id="SM00534">
    <property type="entry name" value="MUTSac"/>
    <property type="match status" value="1"/>
</dbReference>
<dbReference type="KEGG" id="ccb:Clocel_1345"/>
<dbReference type="InterPro" id="IPR036187">
    <property type="entry name" value="DNA_mismatch_repair_MutS_sf"/>
</dbReference>
<dbReference type="PANTHER" id="PTHR11361:SF99">
    <property type="entry name" value="DNA MISMATCH REPAIR PROTEIN"/>
    <property type="match status" value="1"/>
</dbReference>
<protein>
    <submittedName>
        <fullName evidence="7">DNA mismatch repair protein MutS domain protein</fullName>
    </submittedName>
</protein>
<dbReference type="PANTHER" id="PTHR11361">
    <property type="entry name" value="DNA MISMATCH REPAIR PROTEIN MUTS FAMILY MEMBER"/>
    <property type="match status" value="1"/>
</dbReference>
<keyword evidence="4" id="KW-0472">Membrane</keyword>
<keyword evidence="4" id="KW-1133">Transmembrane helix</keyword>
<reference evidence="7 8" key="1">
    <citation type="submission" date="2010-08" db="EMBL/GenBank/DDBJ databases">
        <title>Complete sequence of Clostridium cellulovorans 743B.</title>
        <authorList>
            <consortium name="US DOE Joint Genome Institute"/>
            <person name="Lucas S."/>
            <person name="Copeland A."/>
            <person name="Lapidus A."/>
            <person name="Cheng J.-F."/>
            <person name="Bruce D."/>
            <person name="Goodwin L."/>
            <person name="Pitluck S."/>
            <person name="Chertkov O."/>
            <person name="Detter J.C."/>
            <person name="Han C."/>
            <person name="Tapia R."/>
            <person name="Land M."/>
            <person name="Hauser L."/>
            <person name="Chang Y.-J."/>
            <person name="Jeffries C."/>
            <person name="Kyrpides N."/>
            <person name="Ivanova N."/>
            <person name="Mikhailova N."/>
            <person name="Hemme C.L."/>
            <person name="Woyke T."/>
        </authorList>
    </citation>
    <scope>NUCLEOTIDE SEQUENCE [LARGE SCALE GENOMIC DNA]</scope>
    <source>
        <strain evidence="8">ATCC 35296 / DSM 3052 / OCM 3 / 743B</strain>
    </source>
</reference>
<evidence type="ECO:0000313" key="8">
    <source>
        <dbReference type="Proteomes" id="UP000002730"/>
    </source>
</evidence>
<keyword evidence="8" id="KW-1185">Reference proteome</keyword>
<evidence type="ECO:0000313" key="7">
    <source>
        <dbReference type="EMBL" id="ADL51098.1"/>
    </source>
</evidence>
<feature type="transmembrane region" description="Helical" evidence="4">
    <location>
        <begin position="53"/>
        <end position="70"/>
    </location>
</feature>
<evidence type="ECO:0000259" key="5">
    <source>
        <dbReference type="SMART" id="SM00533"/>
    </source>
</evidence>